<dbReference type="Proteomes" id="UP000315343">
    <property type="component" value="Unassembled WGS sequence"/>
</dbReference>
<reference evidence="3 4" key="1">
    <citation type="submission" date="2019-07" db="EMBL/GenBank/DDBJ databases">
        <title>Genomic Encyclopedia of Type Strains, Phase I: the one thousand microbial genomes (KMG-I) project.</title>
        <authorList>
            <person name="Kyrpides N."/>
        </authorList>
    </citation>
    <scope>NUCLEOTIDE SEQUENCE [LARGE SCALE GENOMIC DNA]</scope>
    <source>
        <strain evidence="3 4">DSM 13558</strain>
    </source>
</reference>
<dbReference type="PANTHER" id="PTHR33055:SF13">
    <property type="entry name" value="TRANSPOSASE"/>
    <property type="match status" value="1"/>
</dbReference>
<dbReference type="RefSeq" id="WP_246145326.1">
    <property type="nucleotide sequence ID" value="NZ_VLKH01000001.1"/>
</dbReference>
<organism evidence="3 4">
    <name type="scientific">Sedimentibacter saalensis</name>
    <dbReference type="NCBI Taxonomy" id="130788"/>
    <lineage>
        <taxon>Bacteria</taxon>
        <taxon>Bacillati</taxon>
        <taxon>Bacillota</taxon>
        <taxon>Tissierellia</taxon>
        <taxon>Sedimentibacter</taxon>
    </lineage>
</organism>
<sequence length="418" mass="47341">MLENYISVGIDVGSSFSWMSIVDPQENIILKPFKVIHNNSDSLKRALSEIKKAEELHSLKSRTFLESTGIYHFPLFCYLMESGFEAFVINPLIIHSIKNYGIRKVKNDKIDSIGLAKLGLKKDLKTSVLPTKLVLELRSLCRKYYELVDTRSSYVNRLKTDMHTVFPQYLDIFSDITGSTSIMILKEYSTPDKILRGHRTTVIEKISKCSRKGLFKATIKYEQLIQAAKASKIFGCNIDSIYFNISINIKLIEELNSAINSILEQIHSLVEANYSDEFVKQVYWLDSIPGIGFLSAVTIMCEIGDFSSFKNPKQLFAYFGLDPSVNQSGNFNATEVHMSKRGSRIARRAIFAVALASIRTKRNGEAINPILHEYYIKKSSSKPKMVAIGAVMHKVCNFILPSYGMKQILNLELLRSIV</sequence>
<gene>
    <name evidence="3" type="ORF">LY60_00060</name>
</gene>
<dbReference type="InterPro" id="IPR002525">
    <property type="entry name" value="Transp_IS110-like_N"/>
</dbReference>
<feature type="domain" description="Transposase IS116/IS110/IS902 C-terminal" evidence="2">
    <location>
        <begin position="285"/>
        <end position="363"/>
    </location>
</feature>
<dbReference type="GO" id="GO:0006313">
    <property type="term" value="P:DNA transposition"/>
    <property type="evidence" value="ECO:0007669"/>
    <property type="project" value="InterPro"/>
</dbReference>
<proteinExistence type="predicted"/>
<dbReference type="AlphaFoldDB" id="A0A562JKH1"/>
<comment type="caution">
    <text evidence="3">The sequence shown here is derived from an EMBL/GenBank/DDBJ whole genome shotgun (WGS) entry which is preliminary data.</text>
</comment>
<dbReference type="GO" id="GO:0004803">
    <property type="term" value="F:transposase activity"/>
    <property type="evidence" value="ECO:0007669"/>
    <property type="project" value="InterPro"/>
</dbReference>
<keyword evidence="4" id="KW-1185">Reference proteome</keyword>
<evidence type="ECO:0000259" key="1">
    <source>
        <dbReference type="Pfam" id="PF01548"/>
    </source>
</evidence>
<evidence type="ECO:0000313" key="4">
    <source>
        <dbReference type="Proteomes" id="UP000315343"/>
    </source>
</evidence>
<feature type="domain" description="Transposase IS110-like N-terminal" evidence="1">
    <location>
        <begin position="8"/>
        <end position="167"/>
    </location>
</feature>
<dbReference type="InterPro" id="IPR047650">
    <property type="entry name" value="Transpos_IS110"/>
</dbReference>
<dbReference type="GO" id="GO:0003677">
    <property type="term" value="F:DNA binding"/>
    <property type="evidence" value="ECO:0007669"/>
    <property type="project" value="InterPro"/>
</dbReference>
<dbReference type="PANTHER" id="PTHR33055">
    <property type="entry name" value="TRANSPOSASE FOR INSERTION SEQUENCE ELEMENT IS1111A"/>
    <property type="match status" value="1"/>
</dbReference>
<evidence type="ECO:0000313" key="3">
    <source>
        <dbReference type="EMBL" id="TWH83453.1"/>
    </source>
</evidence>
<accession>A0A562JKH1</accession>
<name>A0A562JKH1_9FIRM</name>
<protein>
    <submittedName>
        <fullName evidence="3">Transposase</fullName>
    </submittedName>
</protein>
<dbReference type="NCBIfam" id="NF033542">
    <property type="entry name" value="transpos_IS110"/>
    <property type="match status" value="1"/>
</dbReference>
<dbReference type="Pfam" id="PF01548">
    <property type="entry name" value="DEDD_Tnp_IS110"/>
    <property type="match status" value="1"/>
</dbReference>
<dbReference type="InterPro" id="IPR003346">
    <property type="entry name" value="Transposase_20"/>
</dbReference>
<evidence type="ECO:0000259" key="2">
    <source>
        <dbReference type="Pfam" id="PF02371"/>
    </source>
</evidence>
<dbReference type="Pfam" id="PF02371">
    <property type="entry name" value="Transposase_20"/>
    <property type="match status" value="1"/>
</dbReference>
<dbReference type="EMBL" id="VLKH01000001">
    <property type="protein sequence ID" value="TWH83453.1"/>
    <property type="molecule type" value="Genomic_DNA"/>
</dbReference>